<dbReference type="Gene3D" id="3.90.700.10">
    <property type="entry name" value="Succinate dehydrogenase/fumarate reductase flavoprotein, catalytic domain"/>
    <property type="match status" value="1"/>
</dbReference>
<dbReference type="PROSITE" id="PS51257">
    <property type="entry name" value="PROKAR_LIPOPROTEIN"/>
    <property type="match status" value="1"/>
</dbReference>
<feature type="domain" description="FAD-dependent oxidoreductase 2 FAD-binding" evidence="5">
    <location>
        <begin position="51"/>
        <end position="482"/>
    </location>
</feature>
<gene>
    <name evidence="6" type="ORF">FM068_01015</name>
</gene>
<dbReference type="GO" id="GO:0008202">
    <property type="term" value="P:steroid metabolic process"/>
    <property type="evidence" value="ECO:0007669"/>
    <property type="project" value="UniProtKB-ARBA"/>
</dbReference>
<dbReference type="InterPro" id="IPR006311">
    <property type="entry name" value="TAT_signal"/>
</dbReference>
<keyword evidence="2" id="KW-0285">Flavoprotein</keyword>
<dbReference type="InterPro" id="IPR050315">
    <property type="entry name" value="FAD-oxidoreductase_2"/>
</dbReference>
<name>A0A6L8Q381_9ACTN</name>
<reference evidence="6 7" key="1">
    <citation type="submission" date="2019-07" db="EMBL/GenBank/DDBJ databases">
        <title>Draft genome sequence of Adlercreutzia equolifaciens IPLA 37004, a human intestinal strain that does not produces equol from daidzein.</title>
        <authorList>
            <person name="Vazquez L."/>
            <person name="Florez A.B."/>
            <person name="Mayo B."/>
        </authorList>
    </citation>
    <scope>NUCLEOTIDE SEQUENCE [LARGE SCALE GENOMIC DNA]</scope>
    <source>
        <strain evidence="6 7">IPLA 37004</strain>
    </source>
</reference>
<dbReference type="PANTHER" id="PTHR43400">
    <property type="entry name" value="FUMARATE REDUCTASE"/>
    <property type="match status" value="1"/>
</dbReference>
<dbReference type="InterPro" id="IPR036188">
    <property type="entry name" value="FAD/NAD-bd_sf"/>
</dbReference>
<dbReference type="SUPFAM" id="SSF51905">
    <property type="entry name" value="FAD/NAD(P)-binding domain"/>
    <property type="match status" value="1"/>
</dbReference>
<dbReference type="SUPFAM" id="SSF56425">
    <property type="entry name" value="Succinate dehydrogenase/fumarate reductase flavoprotein, catalytic domain"/>
    <property type="match status" value="1"/>
</dbReference>
<dbReference type="Proteomes" id="UP000472380">
    <property type="component" value="Unassembled WGS sequence"/>
</dbReference>
<evidence type="ECO:0000256" key="2">
    <source>
        <dbReference type="ARBA" id="ARBA00022630"/>
    </source>
</evidence>
<dbReference type="Pfam" id="PF00890">
    <property type="entry name" value="FAD_binding_2"/>
    <property type="match status" value="1"/>
</dbReference>
<keyword evidence="4" id="KW-0560">Oxidoreductase</keyword>
<evidence type="ECO:0000313" key="7">
    <source>
        <dbReference type="Proteomes" id="UP000472380"/>
    </source>
</evidence>
<dbReference type="RefSeq" id="WP_161127216.1">
    <property type="nucleotide sequence ID" value="NZ_DBFAXL010000030.1"/>
</dbReference>
<organism evidence="6 7">
    <name type="scientific">Adlercreutzia equolifaciens</name>
    <dbReference type="NCBI Taxonomy" id="446660"/>
    <lineage>
        <taxon>Bacteria</taxon>
        <taxon>Bacillati</taxon>
        <taxon>Actinomycetota</taxon>
        <taxon>Coriobacteriia</taxon>
        <taxon>Eggerthellales</taxon>
        <taxon>Eggerthellaceae</taxon>
        <taxon>Adlercreutzia</taxon>
    </lineage>
</organism>
<proteinExistence type="predicted"/>
<keyword evidence="3" id="KW-0274">FAD</keyword>
<comment type="caution">
    <text evidence="6">The sequence shown here is derived from an EMBL/GenBank/DDBJ whole genome shotgun (WGS) entry which is preliminary data.</text>
</comment>
<sequence length="506" mass="53501">MTDMSRRAFLTAGAAGALGVAGLGLAGCAPQTGGELADTGNQENWDEETEVIVVGFGGGGGAAAIEAFDNGAQVLVLDASDTPGGATSINGGVIQCGGSSVQKAAGVEDSADAWFECLKVAMVDGFDEDHVRRLTQEGAEHIEWLLGLGAEIPAEIHPTDTHSIPESGLYYSDASCELFPDKPLTPRGHVVVGQGGGFLKALRSGADERGIEIRTGCPVTDLVQDGEGHVTGVVAKDGSKSKRIRATKGVVIATGHFNENEEMVNRHIPMVKRNPRSVITGHPSALGDGQRMAEAVGAEMVGMGDISPSMYTAGAETSIHSMMVNLRCQRFWSEQGYTNNFRGTRLTQQPDHQGFAIFDEKIRATFGEVDAAEAEFKADTIEGLAEACGLDPVLLARSVERYNQLCETGVDLEYGKHPEFLDVISEPPFFAMPLAYVWMTSGAIRINENAQVVKPSGEAIPGLYAAGIIAAGRMGKQNPGSGYNMMWNFYTGRLAGRTVAAEGESE</sequence>
<evidence type="ECO:0000256" key="1">
    <source>
        <dbReference type="ARBA" id="ARBA00001974"/>
    </source>
</evidence>
<evidence type="ECO:0000256" key="3">
    <source>
        <dbReference type="ARBA" id="ARBA00022827"/>
    </source>
</evidence>
<accession>A0A6L8Q381</accession>
<dbReference type="InterPro" id="IPR003953">
    <property type="entry name" value="FAD-dep_OxRdtase_2_FAD-bd"/>
</dbReference>
<dbReference type="InterPro" id="IPR027477">
    <property type="entry name" value="Succ_DH/fumarate_Rdtase_cat_sf"/>
</dbReference>
<evidence type="ECO:0000259" key="5">
    <source>
        <dbReference type="Pfam" id="PF00890"/>
    </source>
</evidence>
<dbReference type="Gene3D" id="3.50.50.60">
    <property type="entry name" value="FAD/NAD(P)-binding domain"/>
    <property type="match status" value="1"/>
</dbReference>
<comment type="cofactor">
    <cofactor evidence="1">
        <name>FAD</name>
        <dbReference type="ChEBI" id="CHEBI:57692"/>
    </cofactor>
</comment>
<dbReference type="PANTHER" id="PTHR43400:SF10">
    <property type="entry name" value="3-OXOSTEROID 1-DEHYDROGENASE"/>
    <property type="match status" value="1"/>
</dbReference>
<dbReference type="EMBL" id="VJNE01000001">
    <property type="protein sequence ID" value="MZG27181.1"/>
    <property type="molecule type" value="Genomic_DNA"/>
</dbReference>
<evidence type="ECO:0000313" key="6">
    <source>
        <dbReference type="EMBL" id="MZG27181.1"/>
    </source>
</evidence>
<evidence type="ECO:0000256" key="4">
    <source>
        <dbReference type="ARBA" id="ARBA00023002"/>
    </source>
</evidence>
<protein>
    <submittedName>
        <fullName evidence="6">FAD-dependent oxidoreductase</fullName>
    </submittedName>
</protein>
<dbReference type="GO" id="GO:0033765">
    <property type="term" value="F:steroid dehydrogenase activity, acting on the CH-CH group of donors"/>
    <property type="evidence" value="ECO:0007669"/>
    <property type="project" value="UniProtKB-ARBA"/>
</dbReference>
<dbReference type="AlphaFoldDB" id="A0A6L8Q381"/>
<dbReference type="PROSITE" id="PS51318">
    <property type="entry name" value="TAT"/>
    <property type="match status" value="1"/>
</dbReference>